<reference evidence="2 3" key="1">
    <citation type="submission" date="2017-02" db="EMBL/GenBank/DDBJ databases">
        <title>The new phylogeny of genus Mycobacterium.</title>
        <authorList>
            <person name="Tortoli E."/>
            <person name="Trovato A."/>
            <person name="Cirillo D.M."/>
        </authorList>
    </citation>
    <scope>NUCLEOTIDE SEQUENCE [LARGE SCALE GENOMIC DNA]</scope>
    <source>
        <strain evidence="2 3">DSM 45578</strain>
    </source>
</reference>
<evidence type="ECO:0000259" key="1">
    <source>
        <dbReference type="PROSITE" id="PS50921"/>
    </source>
</evidence>
<gene>
    <name evidence="2" type="ORF">BST17_05300</name>
</gene>
<evidence type="ECO:0000313" key="2">
    <source>
        <dbReference type="EMBL" id="ORA06371.1"/>
    </source>
</evidence>
<dbReference type="STRING" id="564198.BST17_05300"/>
<dbReference type="PROSITE" id="PS50921">
    <property type="entry name" value="ANTAR"/>
    <property type="match status" value="1"/>
</dbReference>
<keyword evidence="3" id="KW-1185">Reference proteome</keyword>
<accession>A0A1W9Z229</accession>
<name>A0A1W9Z229_MYCBA</name>
<dbReference type="InterPro" id="IPR036388">
    <property type="entry name" value="WH-like_DNA-bd_sf"/>
</dbReference>
<dbReference type="Gene3D" id="1.10.10.10">
    <property type="entry name" value="Winged helix-like DNA-binding domain superfamily/Winged helix DNA-binding domain"/>
    <property type="match status" value="1"/>
</dbReference>
<evidence type="ECO:0000313" key="3">
    <source>
        <dbReference type="Proteomes" id="UP000192366"/>
    </source>
</evidence>
<dbReference type="GO" id="GO:0003723">
    <property type="term" value="F:RNA binding"/>
    <property type="evidence" value="ECO:0007669"/>
    <property type="project" value="InterPro"/>
</dbReference>
<dbReference type="Pfam" id="PF03861">
    <property type="entry name" value="ANTAR"/>
    <property type="match status" value="1"/>
</dbReference>
<dbReference type="InterPro" id="IPR005561">
    <property type="entry name" value="ANTAR"/>
</dbReference>
<comment type="caution">
    <text evidence="2">The sequence shown here is derived from an EMBL/GenBank/DDBJ whole genome shotgun (WGS) entry which is preliminary data.</text>
</comment>
<dbReference type="SMART" id="SM01012">
    <property type="entry name" value="ANTAR"/>
    <property type="match status" value="1"/>
</dbReference>
<feature type="domain" description="ANTAR" evidence="1">
    <location>
        <begin position="1"/>
        <end position="55"/>
    </location>
</feature>
<dbReference type="Proteomes" id="UP000192366">
    <property type="component" value="Unassembled WGS sequence"/>
</dbReference>
<protein>
    <recommendedName>
        <fullName evidence="1">ANTAR domain-containing protein</fullName>
    </recommendedName>
</protein>
<dbReference type="AlphaFoldDB" id="A0A1W9Z229"/>
<proteinExistence type="predicted"/>
<dbReference type="EMBL" id="MVHJ01000003">
    <property type="protein sequence ID" value="ORA06371.1"/>
    <property type="molecule type" value="Genomic_DNA"/>
</dbReference>
<dbReference type="RefSeq" id="WP_083055886.1">
    <property type="nucleotide sequence ID" value="NZ_JACKVM010000009.1"/>
</dbReference>
<organism evidence="2 3">
    <name type="scientific">Mycolicibacterium bacteremicum</name>
    <name type="common">Mycobacterium bacteremicum</name>
    <dbReference type="NCBI Taxonomy" id="564198"/>
    <lineage>
        <taxon>Bacteria</taxon>
        <taxon>Bacillati</taxon>
        <taxon>Actinomycetota</taxon>
        <taxon>Actinomycetes</taxon>
        <taxon>Mycobacteriales</taxon>
        <taxon>Mycobacteriaceae</taxon>
        <taxon>Mycolicibacterium</taxon>
    </lineage>
</organism>
<sequence>MSQRATAHTSRREIDVAVGILVGLRGCSDRAAFDELVGVVRDTGIGIGAIATGLAALASGGSSAGHDEAFAAWGDLVTRRRVLPAAVVS</sequence>